<evidence type="ECO:0000313" key="2">
    <source>
        <dbReference type="Proteomes" id="UP000000292"/>
    </source>
</evidence>
<proteinExistence type="predicted"/>
<dbReference type="STRING" id="1048834.TC41_2951"/>
<dbReference type="eggNOG" id="ENOG502Z9AI">
    <property type="taxonomic scope" value="Bacteria"/>
</dbReference>
<gene>
    <name evidence="1" type="ordered locus">TC41_2951</name>
</gene>
<dbReference type="HOGENOM" id="CLU_022114_0_0_9"/>
<reference evidence="1 2" key="1">
    <citation type="journal article" date="2011" name="J. Bacteriol.">
        <title>Complete Genome Sequence of Alicyclobacillus acidocaldarius Strain Tc-4-1.</title>
        <authorList>
            <person name="Chen Y."/>
            <person name="He Y."/>
            <person name="Zhang B."/>
            <person name="Yang J."/>
            <person name="Li W."/>
            <person name="Dong Z."/>
            <person name="Hu S."/>
        </authorList>
    </citation>
    <scope>NUCLEOTIDE SEQUENCE [LARGE SCALE GENOMIC DNA]</scope>
    <source>
        <strain evidence="1 2">Tc-4-1</strain>
    </source>
</reference>
<dbReference type="AlphaFoldDB" id="F8IKS4"/>
<accession>F8IKS4</accession>
<dbReference type="NCBIfam" id="TIGR04113">
    <property type="entry name" value="cas_csx17"/>
    <property type="match status" value="1"/>
</dbReference>
<reference evidence="2" key="2">
    <citation type="submission" date="2011-06" db="EMBL/GenBank/DDBJ databases">
        <title>The complete genome sequence of Alicyclobacillus acidocaldarius sp. Tc-4-1.</title>
        <authorList>
            <person name="Chen Y."/>
            <person name="He Y."/>
            <person name="Dong Z."/>
            <person name="Hu S."/>
        </authorList>
    </citation>
    <scope>NUCLEOTIDE SEQUENCE [LARGE SCALE GENOMIC DNA]</scope>
    <source>
        <strain evidence="2">Tc-4-1</strain>
    </source>
</reference>
<dbReference type="PATRIC" id="fig|1048834.4.peg.2804"/>
<evidence type="ECO:0008006" key="3">
    <source>
        <dbReference type="Google" id="ProtNLM"/>
    </source>
</evidence>
<dbReference type="InterPro" id="IPR026483">
    <property type="entry name" value="Cas_Csx17"/>
</dbReference>
<protein>
    <recommendedName>
        <fullName evidence="3">Type I-U CRISPR-associated protein Csx17</fullName>
    </recommendedName>
</protein>
<name>F8IKS4_ALIAT</name>
<dbReference type="RefSeq" id="WP_014465661.1">
    <property type="nucleotide sequence ID" value="NC_017167.1"/>
</dbReference>
<organism evidence="1 2">
    <name type="scientific">Alicyclobacillus acidocaldarius (strain Tc-4-1)</name>
    <name type="common">Bacillus acidocaldarius</name>
    <dbReference type="NCBI Taxonomy" id="1048834"/>
    <lineage>
        <taxon>Bacteria</taxon>
        <taxon>Bacillati</taxon>
        <taxon>Bacillota</taxon>
        <taxon>Bacilli</taxon>
        <taxon>Bacillales</taxon>
        <taxon>Alicyclobacillaceae</taxon>
        <taxon>Alicyclobacillus</taxon>
    </lineage>
</organism>
<dbReference type="KEGG" id="aad:TC41_2951"/>
<evidence type="ECO:0000313" key="1">
    <source>
        <dbReference type="EMBL" id="AEJ44840.1"/>
    </source>
</evidence>
<sequence>MKREIRLFGCRPVPIAGYLKAIAVMRLVAEQKDPDLRSYWQHDVFCLQTELSEADLVEFFLREYRPTPIMAPWNGGGGFIGGKNAEPVDWLRKSTGARFEPYRAALRVVDRLFADAPLSDKPKDEDKVELLARLRAELPDEAVEWLDAVAAITTDRLGLAPLYGTGGNDGNFEFTNNFMQRLSELFQPDGSPAPSTERLLRAALFEEPVNGLFNVSIGQFQPSQNGGPNAGPGFEAGRRVNPWDFIFAMEGGELFSAAASRRLGSQHVDFSYPFTVRATAGGQGAMSTADEGQRARAEMWLPLWKQPVSLEELEQFFQEGRAQVGWRPARTGLDFARACANLGIDRGIDSFQRYAFLVRFGKMYYAVPLSRFHVRRRPEADVLDDVDRWLSQVQGLPSMKEPPAAALSALRRVKDAIFDLCQHGGSHRVRELLVAVGQLDRTVSMRSDLRDRIEPLVLRSPSWIERAWPEESREQAEFAIALALATMENVDKVSHRQYFAPVKGGGASARQWADDMAAARVRLAFDSPDFVRGAILLAKRRLLDEERASQNHSEGEASGPLDKRGKLGFHSRERGFAARLEHLVPFWLGRTRDARILDYAWALSAYQGSAPNLASRLPARRTPDWVPYLYALLRIALTSDGELRNAFTRLAGRNLGQPPSIADDFVLPVPRDVFALLGTDRPSDAVRAREILERRFIASGLAIKHRGTDTFGLSPRRVLASAVVPIDRSSLASIAARLWPKDDPAATEAATEATTHS</sequence>
<dbReference type="OrthoDB" id="441343at2"/>
<dbReference type="Proteomes" id="UP000000292">
    <property type="component" value="Chromosome"/>
</dbReference>
<dbReference type="EMBL" id="CP002902">
    <property type="protein sequence ID" value="AEJ44840.1"/>
    <property type="molecule type" value="Genomic_DNA"/>
</dbReference>